<name>A0A4R9K519_9LEPT</name>
<organism evidence="1 2">
    <name type="scientific">Leptospira ognonensis</name>
    <dbReference type="NCBI Taxonomy" id="2484945"/>
    <lineage>
        <taxon>Bacteria</taxon>
        <taxon>Pseudomonadati</taxon>
        <taxon>Spirochaetota</taxon>
        <taxon>Spirochaetia</taxon>
        <taxon>Leptospirales</taxon>
        <taxon>Leptospiraceae</taxon>
        <taxon>Leptospira</taxon>
    </lineage>
</organism>
<gene>
    <name evidence="1" type="ORF">EHQ58_05720</name>
</gene>
<reference evidence="1" key="1">
    <citation type="journal article" date="2019" name="PLoS Negl. Trop. Dis.">
        <title>Revisiting the worldwide diversity of Leptospira species in the environment.</title>
        <authorList>
            <person name="Vincent A.T."/>
            <person name="Schiettekatte O."/>
            <person name="Bourhy P."/>
            <person name="Veyrier F.J."/>
            <person name="Picardeau M."/>
        </authorList>
    </citation>
    <scope>NUCLEOTIDE SEQUENCE [LARGE SCALE GENOMIC DNA]</scope>
    <source>
        <strain evidence="1">201702476</strain>
    </source>
</reference>
<dbReference type="Proteomes" id="UP000297693">
    <property type="component" value="Unassembled WGS sequence"/>
</dbReference>
<evidence type="ECO:0000313" key="2">
    <source>
        <dbReference type="Proteomes" id="UP000297693"/>
    </source>
</evidence>
<protein>
    <recommendedName>
        <fullName evidence="3">DUF1574 domain-containing protein</fullName>
    </recommendedName>
</protein>
<dbReference type="RefSeq" id="WP_135622913.1">
    <property type="nucleotide sequence ID" value="NZ_RQGD01000020.1"/>
</dbReference>
<dbReference type="OrthoDB" id="323053at2"/>
<evidence type="ECO:0000313" key="1">
    <source>
        <dbReference type="EMBL" id="TGL61273.1"/>
    </source>
</evidence>
<dbReference type="AlphaFoldDB" id="A0A4R9K519"/>
<keyword evidence="2" id="KW-1185">Reference proteome</keyword>
<sequence length="348" mass="40318">MTAKYIALSLLFIFLSMRLAFEQLCYFTEETSFLWYLNLKKEIHANAEVLVLGDSQVLSGITSELMSKLNSLDAGKIQYRVRPSEQPEGMLDQYLEVKSGMPNLKKIYLNLSPISISQNAVTDAHKELYFGFSKFHLHQLTEPSLRSFYFHHFQDFLWKVVIKLFPFFGLNQNFSSLFAIASPLPKSTELHDADQNQLLRNRSFEILKEHYQNNLYLNGHFNNSDHWTWKSFGSEKNKEAFPSLPEGSSIAFLKERKGALDAIRRLIEIAKIENIEVVCLDLPFSPALEKDMEKLNVRSRLEKEIPKLKFSEVIKIESRSLDDPEFFIDFTHLNAKGRDALKSHLLNK</sequence>
<dbReference type="EMBL" id="RQGD01000020">
    <property type="protein sequence ID" value="TGL61273.1"/>
    <property type="molecule type" value="Genomic_DNA"/>
</dbReference>
<proteinExistence type="predicted"/>
<comment type="caution">
    <text evidence="1">The sequence shown here is derived from an EMBL/GenBank/DDBJ whole genome shotgun (WGS) entry which is preliminary data.</text>
</comment>
<accession>A0A4R9K519</accession>
<evidence type="ECO:0008006" key="3">
    <source>
        <dbReference type="Google" id="ProtNLM"/>
    </source>
</evidence>